<evidence type="ECO:0000313" key="2">
    <source>
        <dbReference type="EMBL" id="MBD3862923.1"/>
    </source>
</evidence>
<dbReference type="Proteomes" id="UP000627521">
    <property type="component" value="Unassembled WGS sequence"/>
</dbReference>
<organism evidence="2 3">
    <name type="scientific">Olleya marilimosa</name>
    <dbReference type="NCBI Taxonomy" id="272164"/>
    <lineage>
        <taxon>Bacteria</taxon>
        <taxon>Pseudomonadati</taxon>
        <taxon>Bacteroidota</taxon>
        <taxon>Flavobacteriia</taxon>
        <taxon>Flavobacteriales</taxon>
        <taxon>Flavobacteriaceae</taxon>
    </lineage>
</organism>
<comment type="caution">
    <text evidence="2">The sequence shown here is derived from an EMBL/GenBank/DDBJ whole genome shotgun (WGS) entry which is preliminary data.</text>
</comment>
<reference evidence="2 3" key="1">
    <citation type="submission" date="2020-09" db="EMBL/GenBank/DDBJ databases">
        <title>Bacillus nautilus sp. nov., Chryseoglobus crepusculi sp. nov, and Psychrobacter noctis sp. nov., isolated from deep-sea sponges from the equatorial Atlantic.</title>
        <authorList>
            <person name="Stennett H.L."/>
            <person name="Williams S.E."/>
        </authorList>
    </citation>
    <scope>NUCLEOTIDE SEQUENCE [LARGE SCALE GENOMIC DNA]</scope>
    <source>
        <strain evidence="2 3">28M-24</strain>
    </source>
</reference>
<accession>A0ABR8LU72</accession>
<name>A0ABR8LU72_9FLAO</name>
<evidence type="ECO:0000259" key="1">
    <source>
        <dbReference type="Pfam" id="PF13739"/>
    </source>
</evidence>
<protein>
    <submittedName>
        <fullName evidence="2">DUF4163 domain-containing protein</fullName>
    </submittedName>
</protein>
<sequence length="247" mass="27807">MFNTLSNSKSLLITVVCCLIMITSCQKDKTITFSETQISKEKETFVEIVLPKANGKTKTAKNINAALNNFACQILNIDSAKSKKETIEESITAFNEAYTNFNKSFLSDFDSKFPRWEALIDGEVSYQNEALVSISMNGSINTGAASSNLKFKFFNFDLTNGKSLTTKDLINDIDAFKAIVKKYYDKELMTTYTSINNDTSDFKLPETIGFNDNGVIIIYDNFDLGHVNTQLLEFTIPFTVVDQYINY</sequence>
<gene>
    <name evidence="2" type="ORF">IEG06_05630</name>
</gene>
<dbReference type="EMBL" id="JACXXH010000002">
    <property type="protein sequence ID" value="MBD3862923.1"/>
    <property type="molecule type" value="Genomic_DNA"/>
</dbReference>
<evidence type="ECO:0000313" key="3">
    <source>
        <dbReference type="Proteomes" id="UP000627521"/>
    </source>
</evidence>
<dbReference type="Pfam" id="PF13739">
    <property type="entry name" value="PdaC"/>
    <property type="match status" value="1"/>
</dbReference>
<dbReference type="Gene3D" id="3.30.565.40">
    <property type="entry name" value="Fervidobacterium nodosum Rt17-B1 like"/>
    <property type="match status" value="1"/>
</dbReference>
<proteinExistence type="predicted"/>
<feature type="domain" description="Deacetylase PdaC" evidence="1">
    <location>
        <begin position="39"/>
        <end position="145"/>
    </location>
</feature>
<dbReference type="RefSeq" id="WP_084553680.1">
    <property type="nucleotide sequence ID" value="NZ_JACXXF010000002.1"/>
</dbReference>
<dbReference type="InterPro" id="IPR025303">
    <property type="entry name" value="PdaC"/>
</dbReference>
<keyword evidence="3" id="KW-1185">Reference proteome</keyword>